<organism evidence="5 6">
    <name type="scientific">Dethiosulfovibrio peptidovorans DSM 11002</name>
    <dbReference type="NCBI Taxonomy" id="469381"/>
    <lineage>
        <taxon>Bacteria</taxon>
        <taxon>Thermotogati</taxon>
        <taxon>Synergistota</taxon>
        <taxon>Synergistia</taxon>
        <taxon>Synergistales</taxon>
        <taxon>Dethiosulfovibrionaceae</taxon>
        <taxon>Dethiosulfovibrio</taxon>
    </lineage>
</organism>
<dbReference type="AlphaFoldDB" id="D2Z508"/>
<name>D2Z508_9BACT</name>
<dbReference type="OrthoDB" id="9773828at2"/>
<dbReference type="Proteomes" id="UP000006427">
    <property type="component" value="Unassembled WGS sequence"/>
</dbReference>
<reference evidence="5 6" key="1">
    <citation type="journal article" date="2010" name="Stand. Genomic Sci.">
        <title>Permanent draft genome sequence of Dethiosulfovibrio peptidovorans type strain (SEBR 4207).</title>
        <authorList>
            <person name="Labutti K."/>
            <person name="Mayilraj S."/>
            <person name="Clum A."/>
            <person name="Lucas S."/>
            <person name="Glavina Del Rio T."/>
            <person name="Nolan M."/>
            <person name="Tice H."/>
            <person name="Cheng J.F."/>
            <person name="Pitluck S."/>
            <person name="Liolios K."/>
            <person name="Ivanova N."/>
            <person name="Mavromatis K."/>
            <person name="Mikhailova N."/>
            <person name="Pati A."/>
            <person name="Goodwin L."/>
            <person name="Chen A."/>
            <person name="Palaniappan K."/>
            <person name="Land M."/>
            <person name="Hauser L."/>
            <person name="Chang Y.J."/>
            <person name="Jeffries C.D."/>
            <person name="Rohde M."/>
            <person name="Spring S."/>
            <person name="Goker M."/>
            <person name="Woyke T."/>
            <person name="Bristow J."/>
            <person name="Eisen J.A."/>
            <person name="Markowitz V."/>
            <person name="Hugenholtz P."/>
            <person name="Kyrpides N.C."/>
            <person name="Klenk H.P."/>
            <person name="Lapidus A."/>
        </authorList>
    </citation>
    <scope>NUCLEOTIDE SEQUENCE [LARGE SCALE GENOMIC DNA]</scope>
    <source>
        <strain evidence="5 6">DSM 11002</strain>
    </source>
</reference>
<dbReference type="InterPro" id="IPR053135">
    <property type="entry name" value="AKR2_Oxidoreductase"/>
</dbReference>
<dbReference type="Gene3D" id="3.20.20.100">
    <property type="entry name" value="NADP-dependent oxidoreductase domain"/>
    <property type="match status" value="1"/>
</dbReference>
<evidence type="ECO:0000313" key="6">
    <source>
        <dbReference type="Proteomes" id="UP000006427"/>
    </source>
</evidence>
<dbReference type="InterPro" id="IPR036812">
    <property type="entry name" value="NAD(P)_OxRdtase_dom_sf"/>
</dbReference>
<dbReference type="CDD" id="cd19096">
    <property type="entry name" value="AKR_Fe-S_oxidoreductase"/>
    <property type="match status" value="1"/>
</dbReference>
<dbReference type="Pfam" id="PF00248">
    <property type="entry name" value="Aldo_ket_red"/>
    <property type="match status" value="1"/>
</dbReference>
<dbReference type="RefSeq" id="WP_005659380.1">
    <property type="nucleotide sequence ID" value="NZ_ABTR02000001.1"/>
</dbReference>
<dbReference type="STRING" id="469381.Dpep_0537"/>
<evidence type="ECO:0000256" key="1">
    <source>
        <dbReference type="ARBA" id="ARBA00022723"/>
    </source>
</evidence>
<dbReference type="SUPFAM" id="SSF51430">
    <property type="entry name" value="NAD(P)-linked oxidoreductase"/>
    <property type="match status" value="1"/>
</dbReference>
<evidence type="ECO:0000259" key="4">
    <source>
        <dbReference type="PROSITE" id="PS51379"/>
    </source>
</evidence>
<feature type="domain" description="4Fe-4S ferredoxin-type" evidence="4">
    <location>
        <begin position="335"/>
        <end position="367"/>
    </location>
</feature>
<keyword evidence="6" id="KW-1185">Reference proteome</keyword>
<dbReference type="PROSITE" id="PS00198">
    <property type="entry name" value="4FE4S_FER_1"/>
    <property type="match status" value="1"/>
</dbReference>
<dbReference type="PaxDb" id="469381-Dpep_0537"/>
<accession>D2Z508</accession>
<dbReference type="PANTHER" id="PTHR43312:SF2">
    <property type="entry name" value="OXIDOREDUCTASE"/>
    <property type="match status" value="1"/>
</dbReference>
<dbReference type="GO" id="GO:0046872">
    <property type="term" value="F:metal ion binding"/>
    <property type="evidence" value="ECO:0007669"/>
    <property type="project" value="UniProtKB-KW"/>
</dbReference>
<keyword evidence="3" id="KW-0411">Iron-sulfur</keyword>
<keyword evidence="1" id="KW-0479">Metal-binding</keyword>
<protein>
    <submittedName>
        <fullName evidence="5">Aldo/keto reductase</fullName>
    </submittedName>
</protein>
<evidence type="ECO:0000313" key="5">
    <source>
        <dbReference type="EMBL" id="EFC90567.1"/>
    </source>
</evidence>
<dbReference type="InterPro" id="IPR017896">
    <property type="entry name" value="4Fe4S_Fe-S-bd"/>
</dbReference>
<comment type="caution">
    <text evidence="5">The sequence shown here is derived from an EMBL/GenBank/DDBJ whole genome shotgun (WGS) entry which is preliminary data.</text>
</comment>
<proteinExistence type="predicted"/>
<sequence length="378" mass="42376">MKYRKMPKTGDELSALGFGCMRLPMGENGKVDTDEAVRVIRRGIDGGINYVDTAWPYHDGDGELYLAKALKDGYREKVFLATKLPVWLAEKPEDMDDFLDRQLERLETGHIDYYLVHALNKARWRHAESLKVGEFLDRAKRAGKIKNAGFSFHDGPDLFDAILNAYDWDLCQIQYNFIDRNYQAGEKGLKAAAEKGLGVIVMEPLRGGALVRTVPEDVAKIWRENAPGRSPAQWGLRWLWDQPEVSVVLSGMSSMEQVEDNLEAAEQGYPGNLTETERTAVDKAARIYMDRMAVNCTGCRYCMPCPAGVKIPECFAQYNKVTMLDDLAGAKQFYGVLTKDGGKASQCVECGKCETACPQNIPIRKALKEVVQLLENEN</sequence>
<evidence type="ECO:0000256" key="2">
    <source>
        <dbReference type="ARBA" id="ARBA00023004"/>
    </source>
</evidence>
<dbReference type="InterPro" id="IPR017900">
    <property type="entry name" value="4Fe4S_Fe_S_CS"/>
</dbReference>
<keyword evidence="2" id="KW-0408">Iron</keyword>
<dbReference type="InterPro" id="IPR023210">
    <property type="entry name" value="NADP_OxRdtase_dom"/>
</dbReference>
<dbReference type="GO" id="GO:0051536">
    <property type="term" value="F:iron-sulfur cluster binding"/>
    <property type="evidence" value="ECO:0007669"/>
    <property type="project" value="UniProtKB-KW"/>
</dbReference>
<dbReference type="Pfam" id="PF13187">
    <property type="entry name" value="Fer4_9"/>
    <property type="match status" value="1"/>
</dbReference>
<dbReference type="PROSITE" id="PS51379">
    <property type="entry name" value="4FE4S_FER_2"/>
    <property type="match status" value="1"/>
</dbReference>
<dbReference type="eggNOG" id="COG1453">
    <property type="taxonomic scope" value="Bacteria"/>
</dbReference>
<dbReference type="EMBL" id="ABTR02000001">
    <property type="protein sequence ID" value="EFC90567.1"/>
    <property type="molecule type" value="Genomic_DNA"/>
</dbReference>
<dbReference type="PANTHER" id="PTHR43312">
    <property type="entry name" value="D-THREO-ALDOSE 1-DEHYDROGENASE"/>
    <property type="match status" value="1"/>
</dbReference>
<evidence type="ECO:0000256" key="3">
    <source>
        <dbReference type="ARBA" id="ARBA00023014"/>
    </source>
</evidence>
<gene>
    <name evidence="5" type="ORF">Dpep_0537</name>
</gene>